<sequence>MDDNSPRYIDDVDSEISIEEEILKEKISKIALVQCGSVIFNIKETMEKVETYTEEASKNGCDMIIFPEAFIGGHPKGLSFDFNYSINDNRNEFKKYFDSSIEYGSYECNILKNIALKYNILLIIGVVERDGCTLYSSMFFYSPSSGRIGRSRKLMPATYEKIVWSRGDGSDVNVFDTKIGKIGCVLSWDSYMPLMRCAMYHKGVEIYLTPTVDDSETWINLIKTIAIEGRCYVLSVSQYLTTSNFPENHITRENKEKKLIRGGSCVINPLGEVLLSPSYDKETIFYVSIDLNDIVKGKFDLDTTGHFSRPDIFKLIVNENKINGYLKE</sequence>
<reference evidence="4" key="1">
    <citation type="submission" date="2017-02" db="UniProtKB">
        <authorList>
            <consortium name="WormBaseParasite"/>
        </authorList>
    </citation>
    <scope>IDENTIFICATION</scope>
</reference>
<dbReference type="Pfam" id="PF00795">
    <property type="entry name" value="CN_hydrolase"/>
    <property type="match status" value="1"/>
</dbReference>
<comment type="similarity">
    <text evidence="1">Belongs to the carbon-nitrogen hydrolase superfamily. Nitrilase family.</text>
</comment>
<accession>A0A0N4Z9Z0</accession>
<evidence type="ECO:0000313" key="4">
    <source>
        <dbReference type="WBParaSite" id="PTRK_0000419800.1"/>
    </source>
</evidence>
<organism evidence="3 4">
    <name type="scientific">Parastrongyloides trichosuri</name>
    <name type="common">Possum-specific nematode worm</name>
    <dbReference type="NCBI Taxonomy" id="131310"/>
    <lineage>
        <taxon>Eukaryota</taxon>
        <taxon>Metazoa</taxon>
        <taxon>Ecdysozoa</taxon>
        <taxon>Nematoda</taxon>
        <taxon>Chromadorea</taxon>
        <taxon>Rhabditida</taxon>
        <taxon>Tylenchina</taxon>
        <taxon>Panagrolaimomorpha</taxon>
        <taxon>Strongyloidoidea</taxon>
        <taxon>Strongyloididae</taxon>
        <taxon>Parastrongyloides</taxon>
    </lineage>
</organism>
<evidence type="ECO:0000256" key="1">
    <source>
        <dbReference type="ARBA" id="ARBA00008129"/>
    </source>
</evidence>
<dbReference type="STRING" id="131310.A0A0N4Z9Z0"/>
<dbReference type="InterPro" id="IPR003010">
    <property type="entry name" value="C-N_Hydrolase"/>
</dbReference>
<dbReference type="WBParaSite" id="PTRK_0000419800.1">
    <property type="protein sequence ID" value="PTRK_0000419800.1"/>
    <property type="gene ID" value="PTRK_0000419800"/>
</dbReference>
<protein>
    <submittedName>
        <fullName evidence="4">CN hydrolase domain-containing protein</fullName>
    </submittedName>
</protein>
<dbReference type="GO" id="GO:0003824">
    <property type="term" value="F:catalytic activity"/>
    <property type="evidence" value="ECO:0007669"/>
    <property type="project" value="InterPro"/>
</dbReference>
<dbReference type="Gene3D" id="3.60.110.10">
    <property type="entry name" value="Carbon-nitrogen hydrolase"/>
    <property type="match status" value="1"/>
</dbReference>
<dbReference type="InterPro" id="IPR036526">
    <property type="entry name" value="C-N_Hydrolase_sf"/>
</dbReference>
<feature type="domain" description="CN hydrolase" evidence="2">
    <location>
        <begin position="28"/>
        <end position="291"/>
    </location>
</feature>
<dbReference type="CDD" id="cd07564">
    <property type="entry name" value="nitrilases_CHs"/>
    <property type="match status" value="1"/>
</dbReference>
<dbReference type="SUPFAM" id="SSF56317">
    <property type="entry name" value="Carbon-nitrogen hydrolase"/>
    <property type="match status" value="1"/>
</dbReference>
<dbReference type="Proteomes" id="UP000038045">
    <property type="component" value="Unplaced"/>
</dbReference>
<evidence type="ECO:0000259" key="2">
    <source>
        <dbReference type="PROSITE" id="PS50263"/>
    </source>
</evidence>
<name>A0A0N4Z9Z0_PARTI</name>
<dbReference type="PANTHER" id="PTHR46044:SF1">
    <property type="entry name" value="CN HYDROLASE DOMAIN-CONTAINING PROTEIN"/>
    <property type="match status" value="1"/>
</dbReference>
<evidence type="ECO:0000313" key="3">
    <source>
        <dbReference type="Proteomes" id="UP000038045"/>
    </source>
</evidence>
<dbReference type="PROSITE" id="PS50263">
    <property type="entry name" value="CN_HYDROLASE"/>
    <property type="match status" value="1"/>
</dbReference>
<dbReference type="AlphaFoldDB" id="A0A0N4Z9Z0"/>
<proteinExistence type="inferred from homology"/>
<keyword evidence="3" id="KW-1185">Reference proteome</keyword>
<dbReference type="PANTHER" id="PTHR46044">
    <property type="entry name" value="NITRILASE"/>
    <property type="match status" value="1"/>
</dbReference>
<dbReference type="InterPro" id="IPR044149">
    <property type="entry name" value="Nitrilases_CHs"/>
</dbReference>